<feature type="chain" id="PRO_5036455740" evidence="2">
    <location>
        <begin position="18"/>
        <end position="117"/>
    </location>
</feature>
<keyword evidence="2" id="KW-0732">Signal</keyword>
<accession>A0A8W7PIA7</accession>
<evidence type="ECO:0000256" key="1">
    <source>
        <dbReference type="SAM" id="MobiDB-lite"/>
    </source>
</evidence>
<reference evidence="3" key="1">
    <citation type="submission" date="2022-08" db="UniProtKB">
        <authorList>
            <consortium name="EnsemblMetazoa"/>
        </authorList>
    </citation>
    <scope>IDENTIFICATION</scope>
</reference>
<sequence>MAKILVILSVLLVLGAAAPQSQQPKAGTPLQQRKTKMDWEQLTNTIEEVFGITAEGKQKEEQEASEQDEQEAADERKREFLDRQQEKKDSELEEREERNREAVGRAQGRLPALVIRY</sequence>
<dbReference type="Proteomes" id="UP000075882">
    <property type="component" value="Unassembled WGS sequence"/>
</dbReference>
<feature type="compositionally biased region" description="Basic and acidic residues" evidence="1">
    <location>
        <begin position="73"/>
        <end position="103"/>
    </location>
</feature>
<organism evidence="3">
    <name type="scientific">Anopheles coluzzii</name>
    <name type="common">African malaria mosquito</name>
    <dbReference type="NCBI Taxonomy" id="1518534"/>
    <lineage>
        <taxon>Eukaryota</taxon>
        <taxon>Metazoa</taxon>
        <taxon>Ecdysozoa</taxon>
        <taxon>Arthropoda</taxon>
        <taxon>Hexapoda</taxon>
        <taxon>Insecta</taxon>
        <taxon>Pterygota</taxon>
        <taxon>Neoptera</taxon>
        <taxon>Endopterygota</taxon>
        <taxon>Diptera</taxon>
        <taxon>Nematocera</taxon>
        <taxon>Culicoidea</taxon>
        <taxon>Culicidae</taxon>
        <taxon>Anophelinae</taxon>
        <taxon>Anopheles</taxon>
    </lineage>
</organism>
<feature type="compositionally biased region" description="Acidic residues" evidence="1">
    <location>
        <begin position="63"/>
        <end position="72"/>
    </location>
</feature>
<proteinExistence type="predicted"/>
<name>A0A8W7PIA7_ANOCL</name>
<feature type="signal peptide" evidence="2">
    <location>
        <begin position="1"/>
        <end position="17"/>
    </location>
</feature>
<protein>
    <submittedName>
        <fullName evidence="3">Uncharacterized protein</fullName>
    </submittedName>
</protein>
<dbReference type="AlphaFoldDB" id="A0A8W7PIA7"/>
<evidence type="ECO:0000313" key="3">
    <source>
        <dbReference type="EnsemblMetazoa" id="ACOM031616-PA.1"/>
    </source>
</evidence>
<feature type="region of interest" description="Disordered" evidence="1">
    <location>
        <begin position="50"/>
        <end position="117"/>
    </location>
</feature>
<evidence type="ECO:0000256" key="2">
    <source>
        <dbReference type="SAM" id="SignalP"/>
    </source>
</evidence>
<dbReference type="EnsemblMetazoa" id="ACOM031616-RA">
    <property type="protein sequence ID" value="ACOM031616-PA.1"/>
    <property type="gene ID" value="ACOM031616"/>
</dbReference>